<name>A0A420IP85_9PEZI</name>
<dbReference type="Proteomes" id="UP000283383">
    <property type="component" value="Unassembled WGS sequence"/>
</dbReference>
<comment type="caution">
    <text evidence="2">The sequence shown here is derived from an EMBL/GenBank/DDBJ whole genome shotgun (WGS) entry which is preliminary data.</text>
</comment>
<evidence type="ECO:0000313" key="2">
    <source>
        <dbReference type="EMBL" id="RKF76302.1"/>
    </source>
</evidence>
<accession>A0A420IP85</accession>
<gene>
    <name evidence="2" type="ORF">GcM3_079029</name>
</gene>
<proteinExistence type="predicted"/>
<evidence type="ECO:0000313" key="3">
    <source>
        <dbReference type="Proteomes" id="UP000283383"/>
    </source>
</evidence>
<evidence type="ECO:0000256" key="1">
    <source>
        <dbReference type="SAM" id="Phobius"/>
    </source>
</evidence>
<keyword evidence="1" id="KW-1133">Transmembrane helix</keyword>
<keyword evidence="1" id="KW-0472">Membrane</keyword>
<dbReference type="EMBL" id="MCBQ01007987">
    <property type="protein sequence ID" value="RKF76302.1"/>
    <property type="molecule type" value="Genomic_DNA"/>
</dbReference>
<keyword evidence="1" id="KW-0812">Transmembrane</keyword>
<keyword evidence="3" id="KW-1185">Reference proteome</keyword>
<feature type="transmembrane region" description="Helical" evidence="1">
    <location>
        <begin position="27"/>
        <end position="44"/>
    </location>
</feature>
<reference evidence="2 3" key="1">
    <citation type="journal article" date="2018" name="BMC Genomics">
        <title>Comparative genome analyses reveal sequence features reflecting distinct modes of host-adaptation between dicot and monocot powdery mildew.</title>
        <authorList>
            <person name="Wu Y."/>
            <person name="Ma X."/>
            <person name="Pan Z."/>
            <person name="Kale S.D."/>
            <person name="Song Y."/>
            <person name="King H."/>
            <person name="Zhang Q."/>
            <person name="Presley C."/>
            <person name="Deng X."/>
            <person name="Wei C.I."/>
            <person name="Xiao S."/>
        </authorList>
    </citation>
    <scope>NUCLEOTIDE SEQUENCE [LARGE SCALE GENOMIC DNA]</scope>
    <source>
        <strain evidence="2">UMSG3</strain>
    </source>
</reference>
<organism evidence="2 3">
    <name type="scientific">Golovinomyces cichoracearum</name>
    <dbReference type="NCBI Taxonomy" id="62708"/>
    <lineage>
        <taxon>Eukaryota</taxon>
        <taxon>Fungi</taxon>
        <taxon>Dikarya</taxon>
        <taxon>Ascomycota</taxon>
        <taxon>Pezizomycotina</taxon>
        <taxon>Leotiomycetes</taxon>
        <taxon>Erysiphales</taxon>
        <taxon>Erysiphaceae</taxon>
        <taxon>Golovinomyces</taxon>
    </lineage>
</organism>
<protein>
    <submittedName>
        <fullName evidence="2">Uncharacterized protein</fullName>
    </submittedName>
</protein>
<sequence>MDSRTEIFGTNMFSVSKGGHQNTSQRLTAIHVVSSAIISLLMVFT</sequence>
<dbReference type="AlphaFoldDB" id="A0A420IP85"/>